<feature type="compositionally biased region" description="Basic residues" evidence="2">
    <location>
        <begin position="460"/>
        <end position="470"/>
    </location>
</feature>
<feature type="compositionally biased region" description="Basic and acidic residues" evidence="2">
    <location>
        <begin position="174"/>
        <end position="184"/>
    </location>
</feature>
<evidence type="ECO:0000256" key="1">
    <source>
        <dbReference type="ARBA" id="ARBA00007473"/>
    </source>
</evidence>
<dbReference type="Proteomes" id="UP000053201">
    <property type="component" value="Unassembled WGS sequence"/>
</dbReference>
<proteinExistence type="inferred from homology"/>
<name>A0A0L0HPT9_SPIPD</name>
<organism evidence="4 5">
    <name type="scientific">Spizellomyces punctatus (strain DAOM BR117)</name>
    <dbReference type="NCBI Taxonomy" id="645134"/>
    <lineage>
        <taxon>Eukaryota</taxon>
        <taxon>Fungi</taxon>
        <taxon>Fungi incertae sedis</taxon>
        <taxon>Chytridiomycota</taxon>
        <taxon>Chytridiomycota incertae sedis</taxon>
        <taxon>Chytridiomycetes</taxon>
        <taxon>Spizellomycetales</taxon>
        <taxon>Spizellomycetaceae</taxon>
        <taxon>Spizellomyces</taxon>
    </lineage>
</organism>
<dbReference type="PANTHER" id="PTHR14490">
    <property type="entry name" value="ZINC FINGER, ZZ TYPE"/>
    <property type="match status" value="1"/>
</dbReference>
<comment type="similarity">
    <text evidence="1">Belongs to the KRI1 family.</text>
</comment>
<evidence type="ECO:0000259" key="3">
    <source>
        <dbReference type="Pfam" id="PF12936"/>
    </source>
</evidence>
<accession>A0A0L0HPT9</accession>
<sequence length="653" mass="75932">MFEDEEEEVTLTINRNFAEKYENRKRFEEFSQLKAKYGDEVDEEEGSFDSESEEEDEVGELVTPEVDAQIMKTIATIRAGKPEVYDPKQHFFSEAEIEKARAKWREKQKEAKQNGKPMRLKDYHRRQLLEGGDDEEGKPKVLTHAEEQDMIKRQFKSAIEADDDGEDDFLSIRPRSEDEQKRDEEEYRRFLLENMAADGGQGLKDYRDYKAVKVRNPEEAFLMEYILNRGWVDKEAQKIPTYNEVVGDIEEDEEAVEAAEEFERQHNFRFEEEGAFDIVTHARNIEGTIRRKDDKRKRQREAKKARKEAEDTKKTEELKRLKNLKKEEIRKRLEQIRQIAGGDVVGLNEVDLEKDFDPEEFDQKMAEAFNEGYYNDEDGDIKPEFGDDIDISDIAPNAGAWSVEEGAEEDAGEWADEWVGEGNKEPTHQEGNEGNFIMDADYLPGGEQYVGDQVEESKGKSKKDKKSKKNKQSDNGEEGKMSLDQYLDEYYQLDYEDMIGDLPTRFKYRKVAADDWGLTPLEVLEADDADLNELIGLKKLAPFRRQDLVEKDKAKWSKSRKKRLKEFRKKLAVKHPEEEVHIAGSEGKRHKKKGEESGHKRKRGEENGEVESTRDKSKKRTKPAQEDGQSGWYVDTKGLSSDRLATYQMPKKK</sequence>
<feature type="compositionally biased region" description="Basic and acidic residues" evidence="2">
    <location>
        <begin position="307"/>
        <end position="317"/>
    </location>
</feature>
<feature type="region of interest" description="Disordered" evidence="2">
    <location>
        <begin position="289"/>
        <end position="317"/>
    </location>
</feature>
<feature type="compositionally biased region" description="Basic and acidic residues" evidence="2">
    <location>
        <begin position="103"/>
        <end position="128"/>
    </location>
</feature>
<dbReference type="AlphaFoldDB" id="A0A0L0HPT9"/>
<feature type="region of interest" description="Disordered" evidence="2">
    <location>
        <begin position="36"/>
        <end position="65"/>
    </location>
</feature>
<dbReference type="GO" id="GO:0005730">
    <property type="term" value="C:nucleolus"/>
    <property type="evidence" value="ECO:0007669"/>
    <property type="project" value="TreeGrafter"/>
</dbReference>
<evidence type="ECO:0000313" key="5">
    <source>
        <dbReference type="Proteomes" id="UP000053201"/>
    </source>
</evidence>
<dbReference type="GO" id="GO:0030686">
    <property type="term" value="C:90S preribosome"/>
    <property type="evidence" value="ECO:0007669"/>
    <property type="project" value="TreeGrafter"/>
</dbReference>
<evidence type="ECO:0000256" key="2">
    <source>
        <dbReference type="SAM" id="MobiDB-lite"/>
    </source>
</evidence>
<dbReference type="InterPro" id="IPR024626">
    <property type="entry name" value="Kri1-like_C"/>
</dbReference>
<feature type="domain" description="Kri1-like C-terminal" evidence="3">
    <location>
        <begin position="482"/>
        <end position="570"/>
    </location>
</feature>
<feature type="region of interest" description="Disordered" evidence="2">
    <location>
        <begin position="158"/>
        <end position="184"/>
    </location>
</feature>
<dbReference type="OMA" id="WDNYDPR"/>
<protein>
    <recommendedName>
        <fullName evidence="3">Kri1-like C-terminal domain-containing protein</fullName>
    </recommendedName>
</protein>
<feature type="region of interest" description="Disordered" evidence="2">
    <location>
        <begin position="103"/>
        <end position="140"/>
    </location>
</feature>
<dbReference type="VEuPathDB" id="FungiDB:SPPG_01901"/>
<dbReference type="InParanoid" id="A0A0L0HPT9"/>
<feature type="compositionally biased region" description="Acidic residues" evidence="2">
    <location>
        <begin position="160"/>
        <end position="169"/>
    </location>
</feature>
<dbReference type="STRING" id="645134.A0A0L0HPT9"/>
<feature type="compositionally biased region" description="Acidic residues" evidence="2">
    <location>
        <begin position="40"/>
        <end position="59"/>
    </location>
</feature>
<dbReference type="Pfam" id="PF05178">
    <property type="entry name" value="Kri1"/>
    <property type="match status" value="1"/>
</dbReference>
<evidence type="ECO:0000313" key="4">
    <source>
        <dbReference type="EMBL" id="KND02819.1"/>
    </source>
</evidence>
<feature type="compositionally biased region" description="Acidic residues" evidence="2">
    <location>
        <begin position="405"/>
        <end position="419"/>
    </location>
</feature>
<gene>
    <name evidence="4" type="ORF">SPPG_01901</name>
</gene>
<dbReference type="GO" id="GO:0000447">
    <property type="term" value="P:endonucleolytic cleavage in ITS1 to separate SSU-rRNA from 5.8S rRNA and LSU-rRNA from tricistronic rRNA transcript (SSU-rRNA, 5.8S rRNA, LSU-rRNA)"/>
    <property type="evidence" value="ECO:0007669"/>
    <property type="project" value="TreeGrafter"/>
</dbReference>
<feature type="compositionally biased region" description="Basic and acidic residues" evidence="2">
    <location>
        <begin position="422"/>
        <end position="431"/>
    </location>
</feature>
<dbReference type="RefSeq" id="XP_016610858.1">
    <property type="nucleotide sequence ID" value="XM_016750211.1"/>
</dbReference>
<dbReference type="EMBL" id="KQ257452">
    <property type="protein sequence ID" value="KND02819.1"/>
    <property type="molecule type" value="Genomic_DNA"/>
</dbReference>
<dbReference type="Pfam" id="PF12936">
    <property type="entry name" value="Kri1_C"/>
    <property type="match status" value="1"/>
</dbReference>
<dbReference type="eggNOG" id="KOG2409">
    <property type="taxonomic scope" value="Eukaryota"/>
</dbReference>
<feature type="compositionally biased region" description="Basic residues" evidence="2">
    <location>
        <begin position="293"/>
        <end position="306"/>
    </location>
</feature>
<reference evidence="4 5" key="1">
    <citation type="submission" date="2009-08" db="EMBL/GenBank/DDBJ databases">
        <title>The Genome Sequence of Spizellomyces punctatus strain DAOM BR117.</title>
        <authorList>
            <consortium name="The Broad Institute Genome Sequencing Platform"/>
            <person name="Russ C."/>
            <person name="Cuomo C."/>
            <person name="Shea T."/>
            <person name="Young S.K."/>
            <person name="Zeng Q."/>
            <person name="Koehrsen M."/>
            <person name="Haas B."/>
            <person name="Borodovsky M."/>
            <person name="Guigo R."/>
            <person name="Alvarado L."/>
            <person name="Berlin A."/>
            <person name="Bochicchio J."/>
            <person name="Borenstein D."/>
            <person name="Chapman S."/>
            <person name="Chen Z."/>
            <person name="Engels R."/>
            <person name="Freedman E."/>
            <person name="Gellesch M."/>
            <person name="Goldberg J."/>
            <person name="Griggs A."/>
            <person name="Gujja S."/>
            <person name="Heiman D."/>
            <person name="Hepburn T."/>
            <person name="Howarth C."/>
            <person name="Jen D."/>
            <person name="Larson L."/>
            <person name="Lewis B."/>
            <person name="Mehta T."/>
            <person name="Park D."/>
            <person name="Pearson M."/>
            <person name="Roberts A."/>
            <person name="Saif S."/>
            <person name="Shenoy N."/>
            <person name="Sisk P."/>
            <person name="Stolte C."/>
            <person name="Sykes S."/>
            <person name="Thomson T."/>
            <person name="Walk T."/>
            <person name="White J."/>
            <person name="Yandava C."/>
            <person name="Burger G."/>
            <person name="Gray M.W."/>
            <person name="Holland P.W.H."/>
            <person name="King N."/>
            <person name="Lang F.B.F."/>
            <person name="Roger A.J."/>
            <person name="Ruiz-Trillo I."/>
            <person name="Lander E."/>
            <person name="Nusbaum C."/>
        </authorList>
    </citation>
    <scope>NUCLEOTIDE SEQUENCE [LARGE SCALE GENOMIC DNA]</scope>
    <source>
        <strain evidence="4 5">DAOM BR117</strain>
    </source>
</reference>
<dbReference type="GeneID" id="27685534"/>
<feature type="compositionally biased region" description="Basic and acidic residues" evidence="2">
    <location>
        <begin position="593"/>
        <end position="615"/>
    </location>
</feature>
<dbReference type="OrthoDB" id="10252032at2759"/>
<feature type="region of interest" description="Disordered" evidence="2">
    <location>
        <begin position="372"/>
        <end position="481"/>
    </location>
</feature>
<dbReference type="PANTHER" id="PTHR14490:SF5">
    <property type="entry name" value="PROTEIN KRI1 HOMOLOG"/>
    <property type="match status" value="1"/>
</dbReference>
<dbReference type="FunCoup" id="A0A0L0HPT9">
    <property type="interactions" value="251"/>
</dbReference>
<feature type="compositionally biased region" description="Basic and acidic residues" evidence="2">
    <location>
        <begin position="471"/>
        <end position="481"/>
    </location>
</feature>
<keyword evidence="5" id="KW-1185">Reference proteome</keyword>
<dbReference type="InterPro" id="IPR018034">
    <property type="entry name" value="Kri1"/>
</dbReference>
<feature type="region of interest" description="Disordered" evidence="2">
    <location>
        <begin position="568"/>
        <end position="653"/>
    </location>
</feature>